<evidence type="ECO:0000256" key="1">
    <source>
        <dbReference type="SAM" id="MobiDB-lite"/>
    </source>
</evidence>
<evidence type="ECO:0000313" key="3">
    <source>
        <dbReference type="Proteomes" id="UP000541426"/>
    </source>
</evidence>
<dbReference type="AlphaFoldDB" id="A0A7W6GS01"/>
<accession>A0A7W6GS01</accession>
<feature type="compositionally biased region" description="Basic and acidic residues" evidence="1">
    <location>
        <begin position="45"/>
        <end position="57"/>
    </location>
</feature>
<organism evidence="2 3">
    <name type="scientific">Sagittula marina</name>
    <dbReference type="NCBI Taxonomy" id="943940"/>
    <lineage>
        <taxon>Bacteria</taxon>
        <taxon>Pseudomonadati</taxon>
        <taxon>Pseudomonadota</taxon>
        <taxon>Alphaproteobacteria</taxon>
        <taxon>Rhodobacterales</taxon>
        <taxon>Roseobacteraceae</taxon>
        <taxon>Sagittula</taxon>
    </lineage>
</organism>
<dbReference type="Pfam" id="PF13770">
    <property type="entry name" value="DUF4169"/>
    <property type="match status" value="1"/>
</dbReference>
<evidence type="ECO:0000313" key="2">
    <source>
        <dbReference type="EMBL" id="MBB3985262.1"/>
    </source>
</evidence>
<feature type="compositionally biased region" description="Polar residues" evidence="1">
    <location>
        <begin position="1"/>
        <end position="10"/>
    </location>
</feature>
<sequence>MSNIVNLNTFRKQKARGAKRTEADANAAQHGLSKAQKALAKARKDKADKDLDGHESE</sequence>
<name>A0A7W6GS01_9RHOB</name>
<dbReference type="RefSeq" id="WP_183964969.1">
    <property type="nucleotide sequence ID" value="NZ_BAABBZ010000059.1"/>
</dbReference>
<gene>
    <name evidence="2" type="ORF">GGQ68_001591</name>
</gene>
<evidence type="ECO:0008006" key="4">
    <source>
        <dbReference type="Google" id="ProtNLM"/>
    </source>
</evidence>
<feature type="region of interest" description="Disordered" evidence="1">
    <location>
        <begin position="1"/>
        <end position="57"/>
    </location>
</feature>
<reference evidence="2 3" key="1">
    <citation type="submission" date="2020-08" db="EMBL/GenBank/DDBJ databases">
        <title>Genomic Encyclopedia of Type Strains, Phase IV (KMG-IV): sequencing the most valuable type-strain genomes for metagenomic binning, comparative biology and taxonomic classification.</title>
        <authorList>
            <person name="Goeker M."/>
        </authorList>
    </citation>
    <scope>NUCLEOTIDE SEQUENCE [LARGE SCALE GENOMIC DNA]</scope>
    <source>
        <strain evidence="2 3">DSM 102235</strain>
    </source>
</reference>
<dbReference type="Proteomes" id="UP000541426">
    <property type="component" value="Unassembled WGS sequence"/>
</dbReference>
<dbReference type="InterPro" id="IPR025227">
    <property type="entry name" value="DUF4169"/>
</dbReference>
<protein>
    <recommendedName>
        <fullName evidence="4">DUF4169 domain-containing protein</fullName>
    </recommendedName>
</protein>
<keyword evidence="3" id="KW-1185">Reference proteome</keyword>
<dbReference type="EMBL" id="JACIEJ010000003">
    <property type="protein sequence ID" value="MBB3985262.1"/>
    <property type="molecule type" value="Genomic_DNA"/>
</dbReference>
<comment type="caution">
    <text evidence="2">The sequence shown here is derived from an EMBL/GenBank/DDBJ whole genome shotgun (WGS) entry which is preliminary data.</text>
</comment>
<proteinExistence type="predicted"/>